<evidence type="ECO:0000313" key="8">
    <source>
        <dbReference type="Proteomes" id="UP000029859"/>
    </source>
</evidence>
<organism evidence="7 8">
    <name type="scientific">Methanococcoides methylutens</name>
    <dbReference type="NCBI Taxonomy" id="2226"/>
    <lineage>
        <taxon>Archaea</taxon>
        <taxon>Methanobacteriati</taxon>
        <taxon>Methanobacteriota</taxon>
        <taxon>Stenosarchaea group</taxon>
        <taxon>Methanomicrobia</taxon>
        <taxon>Methanosarcinales</taxon>
        <taxon>Methanosarcinaceae</taxon>
        <taxon>Methanococcoides</taxon>
    </lineage>
</organism>
<feature type="transmembrane region" description="Helical" evidence="5">
    <location>
        <begin position="234"/>
        <end position="258"/>
    </location>
</feature>
<comment type="caution">
    <text evidence="7">The sequence shown here is derived from an EMBL/GenBank/DDBJ whole genome shotgun (WGS) entry which is preliminary data.</text>
</comment>
<gene>
    <name evidence="7" type="ORF">LI82_00280</name>
</gene>
<dbReference type="Proteomes" id="UP000029859">
    <property type="component" value="Unassembled WGS sequence"/>
</dbReference>
<protein>
    <recommendedName>
        <fullName evidence="6">Sodium/calcium exchanger membrane region domain-containing protein</fullName>
    </recommendedName>
</protein>
<feature type="transmembrane region" description="Helical" evidence="5">
    <location>
        <begin position="77"/>
        <end position="98"/>
    </location>
</feature>
<evidence type="ECO:0000259" key="6">
    <source>
        <dbReference type="Pfam" id="PF01699"/>
    </source>
</evidence>
<dbReference type="PANTHER" id="PTHR10846:SF8">
    <property type="entry name" value="INNER MEMBRANE PROTEIN YRBG"/>
    <property type="match status" value="1"/>
</dbReference>
<dbReference type="InterPro" id="IPR044880">
    <property type="entry name" value="NCX_ion-bd_dom_sf"/>
</dbReference>
<feature type="transmembrane region" description="Helical" evidence="5">
    <location>
        <begin position="295"/>
        <end position="311"/>
    </location>
</feature>
<dbReference type="GO" id="GO:0005262">
    <property type="term" value="F:calcium channel activity"/>
    <property type="evidence" value="ECO:0007669"/>
    <property type="project" value="TreeGrafter"/>
</dbReference>
<feature type="transmembrane region" description="Helical" evidence="5">
    <location>
        <begin position="133"/>
        <end position="148"/>
    </location>
</feature>
<evidence type="ECO:0000256" key="4">
    <source>
        <dbReference type="ARBA" id="ARBA00023136"/>
    </source>
</evidence>
<keyword evidence="3 5" id="KW-1133">Transmembrane helix</keyword>
<proteinExistence type="predicted"/>
<accession>A0A099T6D6</accession>
<keyword evidence="8" id="KW-1185">Reference proteome</keyword>
<keyword evidence="2 5" id="KW-0812">Transmembrane</keyword>
<feature type="transmembrane region" description="Helical" evidence="5">
    <location>
        <begin position="38"/>
        <end position="57"/>
    </location>
</feature>
<feature type="transmembrane region" description="Helical" evidence="5">
    <location>
        <begin position="6"/>
        <end position="26"/>
    </location>
</feature>
<evidence type="ECO:0000256" key="5">
    <source>
        <dbReference type="SAM" id="Phobius"/>
    </source>
</evidence>
<dbReference type="EMBL" id="JRHO01000002">
    <property type="protein sequence ID" value="KGK99698.1"/>
    <property type="molecule type" value="Genomic_DNA"/>
</dbReference>
<evidence type="ECO:0000256" key="3">
    <source>
        <dbReference type="ARBA" id="ARBA00022989"/>
    </source>
</evidence>
<feature type="domain" description="Sodium/calcium exchanger membrane region" evidence="6">
    <location>
        <begin position="4"/>
        <end position="148"/>
    </location>
</feature>
<feature type="transmembrane region" description="Helical" evidence="5">
    <location>
        <begin position="169"/>
        <end position="187"/>
    </location>
</feature>
<comment type="subcellular location">
    <subcellularLocation>
        <location evidence="1">Membrane</location>
        <topology evidence="1">Multi-pass membrane protein</topology>
    </subcellularLocation>
</comment>
<dbReference type="Gene3D" id="1.20.1420.30">
    <property type="entry name" value="NCX, central ion-binding region"/>
    <property type="match status" value="1"/>
</dbReference>
<reference evidence="7 8" key="1">
    <citation type="submission" date="2014-09" db="EMBL/GenBank/DDBJ databases">
        <title>Draft genome sequence of an obligately methylotrophic methanogen, Methanococcoides methylutens, isolated from marine sediment.</title>
        <authorList>
            <person name="Guan Y."/>
            <person name="Ngugi D.K."/>
            <person name="Blom J."/>
            <person name="Ali S."/>
            <person name="Ferry J.G."/>
            <person name="Stingl U."/>
        </authorList>
    </citation>
    <scope>NUCLEOTIDE SEQUENCE [LARGE SCALE GENOMIC DNA]</scope>
    <source>
        <strain evidence="7 8">DSM 2657</strain>
    </source>
</reference>
<evidence type="ECO:0000256" key="1">
    <source>
        <dbReference type="ARBA" id="ARBA00004141"/>
    </source>
</evidence>
<feature type="transmembrane region" description="Helical" evidence="5">
    <location>
        <begin position="199"/>
        <end position="222"/>
    </location>
</feature>
<feature type="transmembrane region" description="Helical" evidence="5">
    <location>
        <begin position="110"/>
        <end position="127"/>
    </location>
</feature>
<sequence length="312" mass="34111">MYELLILLIGLAGLMLGAELIIKAALTIAEHYKISHAFIGLTLLTLGTNLPELVISVTGSIQRSMGTETSGLIIGDSIGSCFGQICITMGVVGMFGVLTLTKRELSRDGVMMLVSVALLFLTGLDGTLSRTDGLIFIGAYAVYFFLLYREEEVHQKFKSAPPLYFTRTILSISAGFAILILSSYAVLNNALYLADMWGISQSFIGIVLIGLGTSLPELALSWSSIRKRAVNLSVFNLIGSNIFDILFTLGVGSLISSFTVSEALVRFDIPALFFVSLLVLLFFRRHMQLKKNEAFVLIMLYVLYIGVKIYSL</sequence>
<name>A0A099T6D6_METMT</name>
<evidence type="ECO:0000313" key="7">
    <source>
        <dbReference type="EMBL" id="KGK99698.1"/>
    </source>
</evidence>
<dbReference type="RefSeq" id="WP_048192978.1">
    <property type="nucleotide sequence ID" value="NZ_CAAGSM010000008.1"/>
</dbReference>
<feature type="domain" description="Sodium/calcium exchanger membrane region" evidence="6">
    <location>
        <begin position="172"/>
        <end position="309"/>
    </location>
</feature>
<keyword evidence="4 5" id="KW-0472">Membrane</keyword>
<dbReference type="GO" id="GO:0006874">
    <property type="term" value="P:intracellular calcium ion homeostasis"/>
    <property type="evidence" value="ECO:0007669"/>
    <property type="project" value="TreeGrafter"/>
</dbReference>
<dbReference type="InterPro" id="IPR004481">
    <property type="entry name" value="K/Na/Ca-exchanger"/>
</dbReference>
<evidence type="ECO:0000256" key="2">
    <source>
        <dbReference type="ARBA" id="ARBA00022692"/>
    </source>
</evidence>
<dbReference type="Pfam" id="PF01699">
    <property type="entry name" value="Na_Ca_ex"/>
    <property type="match status" value="2"/>
</dbReference>
<feature type="transmembrane region" description="Helical" evidence="5">
    <location>
        <begin position="264"/>
        <end position="283"/>
    </location>
</feature>
<dbReference type="InterPro" id="IPR004837">
    <property type="entry name" value="NaCa_Exmemb"/>
</dbReference>
<dbReference type="OrthoDB" id="142185at2157"/>
<dbReference type="AlphaFoldDB" id="A0A099T6D6"/>
<dbReference type="GO" id="GO:0005886">
    <property type="term" value="C:plasma membrane"/>
    <property type="evidence" value="ECO:0007669"/>
    <property type="project" value="TreeGrafter"/>
</dbReference>
<dbReference type="GO" id="GO:0008273">
    <property type="term" value="F:calcium, potassium:sodium antiporter activity"/>
    <property type="evidence" value="ECO:0007669"/>
    <property type="project" value="TreeGrafter"/>
</dbReference>
<dbReference type="NCBIfam" id="TIGR00367">
    <property type="entry name" value="calcium/sodium antiporter"/>
    <property type="match status" value="1"/>
</dbReference>
<dbReference type="PANTHER" id="PTHR10846">
    <property type="entry name" value="SODIUM/POTASSIUM/CALCIUM EXCHANGER"/>
    <property type="match status" value="1"/>
</dbReference>